<sequence>MAPNGKPALNLIFGGANATDPMARFDSPDEVNRVLDAFAARGYHQIDTARAYSPLAGGSSEPRIGAVKAGDRFAIDTKVMSGPGCHTKAEILKEIDISLEALKVKQINIEYLHVPDRTTKFEEACEAMDQAIKEGKIKHWGLCNYSAEEVQRMLEICEQHGFVKPIVYQGQYNPLVRGGEKELFPLLRQHGMAFYAFSPAAGGFFAIDRNNIKAGGRFDTSITPTQHSVGSLYSDFYMKPAIISATENAMQVMSKHGIGGHAAALRWTAHHSLISPEHGDAIIVGSSSLEQQEANMDVVEQGPLPDDVAASLSAVFEVTGDLIAYHL</sequence>
<evidence type="ECO:0000313" key="3">
    <source>
        <dbReference type="EMBL" id="KAF4971406.1"/>
    </source>
</evidence>
<gene>
    <name evidence="3" type="ORF">FZEAL_9857</name>
</gene>
<reference evidence="3" key="2">
    <citation type="submission" date="2020-05" db="EMBL/GenBank/DDBJ databases">
        <authorList>
            <person name="Kim H.-S."/>
            <person name="Proctor R.H."/>
            <person name="Brown D.W."/>
        </authorList>
    </citation>
    <scope>NUCLEOTIDE SEQUENCE</scope>
    <source>
        <strain evidence="3">NRRL 22465</strain>
    </source>
</reference>
<dbReference type="AlphaFoldDB" id="A0A8H4U7P7"/>
<organism evidence="3 4">
    <name type="scientific">Fusarium zealandicum</name>
    <dbReference type="NCBI Taxonomy" id="1053134"/>
    <lineage>
        <taxon>Eukaryota</taxon>
        <taxon>Fungi</taxon>
        <taxon>Dikarya</taxon>
        <taxon>Ascomycota</taxon>
        <taxon>Pezizomycotina</taxon>
        <taxon>Sordariomycetes</taxon>
        <taxon>Hypocreomycetidae</taxon>
        <taxon>Hypocreales</taxon>
        <taxon>Nectriaceae</taxon>
        <taxon>Fusarium</taxon>
        <taxon>Fusarium staphyleae species complex</taxon>
    </lineage>
</organism>
<evidence type="ECO:0000259" key="2">
    <source>
        <dbReference type="Pfam" id="PF00248"/>
    </source>
</evidence>
<dbReference type="InterPro" id="IPR036812">
    <property type="entry name" value="NAD(P)_OxRdtase_dom_sf"/>
</dbReference>
<dbReference type="Gene3D" id="3.20.20.100">
    <property type="entry name" value="NADP-dependent oxidoreductase domain"/>
    <property type="match status" value="1"/>
</dbReference>
<comment type="caution">
    <text evidence="3">The sequence shown here is derived from an EMBL/GenBank/DDBJ whole genome shotgun (WGS) entry which is preliminary data.</text>
</comment>
<keyword evidence="4" id="KW-1185">Reference proteome</keyword>
<reference evidence="3" key="1">
    <citation type="journal article" date="2020" name="BMC Genomics">
        <title>Correction to: Identification and distribution of gene clusters required for synthesis of sphingolipid metabolism inhibitors in diverse species of the filamentous fungus Fusarium.</title>
        <authorList>
            <person name="Kim H.S."/>
            <person name="Lohmar J.M."/>
            <person name="Busman M."/>
            <person name="Brown D.W."/>
            <person name="Naumann T.A."/>
            <person name="Divon H.H."/>
            <person name="Lysoe E."/>
            <person name="Uhlig S."/>
            <person name="Proctor R.H."/>
        </authorList>
    </citation>
    <scope>NUCLEOTIDE SEQUENCE</scope>
    <source>
        <strain evidence="3">NRRL 22465</strain>
    </source>
</reference>
<keyword evidence="1" id="KW-0560">Oxidoreductase</keyword>
<dbReference type="CDD" id="cd19075">
    <property type="entry name" value="AKR_AKR7A1-5"/>
    <property type="match status" value="1"/>
</dbReference>
<dbReference type="GO" id="GO:0016491">
    <property type="term" value="F:oxidoreductase activity"/>
    <property type="evidence" value="ECO:0007669"/>
    <property type="project" value="UniProtKB-KW"/>
</dbReference>
<protein>
    <recommendedName>
        <fullName evidence="2">NADP-dependent oxidoreductase domain-containing protein</fullName>
    </recommendedName>
</protein>
<evidence type="ECO:0000256" key="1">
    <source>
        <dbReference type="ARBA" id="ARBA00023002"/>
    </source>
</evidence>
<feature type="domain" description="NADP-dependent oxidoreductase" evidence="2">
    <location>
        <begin position="11"/>
        <end position="314"/>
    </location>
</feature>
<evidence type="ECO:0000313" key="4">
    <source>
        <dbReference type="Proteomes" id="UP000635477"/>
    </source>
</evidence>
<dbReference type="EMBL" id="JABEYC010000971">
    <property type="protein sequence ID" value="KAF4971406.1"/>
    <property type="molecule type" value="Genomic_DNA"/>
</dbReference>
<dbReference type="PANTHER" id="PTHR43364">
    <property type="entry name" value="NADH-SPECIFIC METHYLGLYOXAL REDUCTASE-RELATED"/>
    <property type="match status" value="1"/>
</dbReference>
<name>A0A8H4U7P7_9HYPO</name>
<dbReference type="PANTHER" id="PTHR43364:SF4">
    <property type="entry name" value="NAD(P)-LINKED OXIDOREDUCTASE SUPERFAMILY PROTEIN"/>
    <property type="match status" value="1"/>
</dbReference>
<dbReference type="InterPro" id="IPR050523">
    <property type="entry name" value="AKR_Detox_Biosynth"/>
</dbReference>
<accession>A0A8H4U7P7</accession>
<dbReference type="SUPFAM" id="SSF51430">
    <property type="entry name" value="NAD(P)-linked oxidoreductase"/>
    <property type="match status" value="1"/>
</dbReference>
<dbReference type="Pfam" id="PF00248">
    <property type="entry name" value="Aldo_ket_red"/>
    <property type="match status" value="1"/>
</dbReference>
<dbReference type="OrthoDB" id="48988at2759"/>
<proteinExistence type="predicted"/>
<dbReference type="Proteomes" id="UP000635477">
    <property type="component" value="Unassembled WGS sequence"/>
</dbReference>
<dbReference type="InterPro" id="IPR023210">
    <property type="entry name" value="NADP_OxRdtase_dom"/>
</dbReference>